<protein>
    <submittedName>
        <fullName evidence="1">Uncharacterized protein</fullName>
    </submittedName>
</protein>
<evidence type="ECO:0000313" key="1">
    <source>
        <dbReference type="EMBL" id="CAA7401709.1"/>
    </source>
</evidence>
<dbReference type="EMBL" id="LR746272">
    <property type="protein sequence ID" value="CAA7401709.1"/>
    <property type="molecule type" value="Genomic_DNA"/>
</dbReference>
<sequence length="61" mass="7480">MRKEKYNRAKGWLEQQQLEDLDRVIDIHLINVHVPQCCLELLHRTNLSERLRNTRHYTLKI</sequence>
<evidence type="ECO:0000313" key="2">
    <source>
        <dbReference type="Proteomes" id="UP000663760"/>
    </source>
</evidence>
<accession>A0A7I8KV79</accession>
<proteinExistence type="predicted"/>
<dbReference type="Proteomes" id="UP000663760">
    <property type="component" value="Chromosome 9"/>
</dbReference>
<dbReference type="AlphaFoldDB" id="A0A7I8KV79"/>
<reference evidence="1" key="1">
    <citation type="submission" date="2020-02" db="EMBL/GenBank/DDBJ databases">
        <authorList>
            <person name="Scholz U."/>
            <person name="Mascher M."/>
            <person name="Fiebig A."/>
        </authorList>
    </citation>
    <scope>NUCLEOTIDE SEQUENCE</scope>
</reference>
<name>A0A7I8KV79_SPIIN</name>
<gene>
    <name evidence="1" type="ORF">SI8410_09012387</name>
</gene>
<organism evidence="1 2">
    <name type="scientific">Spirodela intermedia</name>
    <name type="common">Intermediate duckweed</name>
    <dbReference type="NCBI Taxonomy" id="51605"/>
    <lineage>
        <taxon>Eukaryota</taxon>
        <taxon>Viridiplantae</taxon>
        <taxon>Streptophyta</taxon>
        <taxon>Embryophyta</taxon>
        <taxon>Tracheophyta</taxon>
        <taxon>Spermatophyta</taxon>
        <taxon>Magnoliopsida</taxon>
        <taxon>Liliopsida</taxon>
        <taxon>Araceae</taxon>
        <taxon>Lemnoideae</taxon>
        <taxon>Spirodela</taxon>
    </lineage>
</organism>
<keyword evidence="2" id="KW-1185">Reference proteome</keyword>